<keyword evidence="5 14" id="KW-0812">Transmembrane</keyword>
<dbReference type="RefSeq" id="WP_093373492.1">
    <property type="nucleotide sequence ID" value="NZ_FOQA01000011.1"/>
</dbReference>
<dbReference type="GO" id="GO:0006814">
    <property type="term" value="P:sodium ion transport"/>
    <property type="evidence" value="ECO:0007669"/>
    <property type="project" value="UniProtKB-KW"/>
</dbReference>
<keyword evidence="4" id="KW-1003">Cell membrane</keyword>
<evidence type="ECO:0000256" key="10">
    <source>
        <dbReference type="ARBA" id="ARBA00023136"/>
    </source>
</evidence>
<dbReference type="InterPro" id="IPR050277">
    <property type="entry name" value="Sodium:Solute_Symporter"/>
</dbReference>
<evidence type="ECO:0000256" key="6">
    <source>
        <dbReference type="ARBA" id="ARBA00022847"/>
    </source>
</evidence>
<feature type="transmembrane region" description="Helical" evidence="14">
    <location>
        <begin position="408"/>
        <end position="433"/>
    </location>
</feature>
<evidence type="ECO:0000256" key="3">
    <source>
        <dbReference type="ARBA" id="ARBA00022448"/>
    </source>
</evidence>
<dbReference type="Gene3D" id="1.20.1730.10">
    <property type="entry name" value="Sodium/glucose cotransporter"/>
    <property type="match status" value="1"/>
</dbReference>
<keyword evidence="3" id="KW-0813">Transport</keyword>
<dbReference type="GO" id="GO:0005886">
    <property type="term" value="C:plasma membrane"/>
    <property type="evidence" value="ECO:0007669"/>
    <property type="project" value="UniProtKB-SubCell"/>
</dbReference>
<dbReference type="EMBL" id="FOQA01000011">
    <property type="protein sequence ID" value="SFI29398.1"/>
    <property type="molecule type" value="Genomic_DNA"/>
</dbReference>
<evidence type="ECO:0000256" key="13">
    <source>
        <dbReference type="RuleBase" id="RU362091"/>
    </source>
</evidence>
<evidence type="ECO:0000256" key="4">
    <source>
        <dbReference type="ARBA" id="ARBA00022475"/>
    </source>
</evidence>
<comment type="subcellular location">
    <subcellularLocation>
        <location evidence="1">Cell membrane</location>
        <topology evidence="1">Multi-pass membrane protein</topology>
    </subcellularLocation>
</comment>
<feature type="transmembrane region" description="Helical" evidence="14">
    <location>
        <begin position="157"/>
        <end position="176"/>
    </location>
</feature>
<evidence type="ECO:0000256" key="5">
    <source>
        <dbReference type="ARBA" id="ARBA00022692"/>
    </source>
</evidence>
<evidence type="ECO:0000256" key="7">
    <source>
        <dbReference type="ARBA" id="ARBA00022989"/>
    </source>
</evidence>
<keyword evidence="7 14" id="KW-1133">Transmembrane helix</keyword>
<evidence type="ECO:0000256" key="8">
    <source>
        <dbReference type="ARBA" id="ARBA00023053"/>
    </source>
</evidence>
<accession>A0A1I3H0M2</accession>
<keyword evidence="8" id="KW-0915">Sodium</keyword>
<keyword evidence="16" id="KW-1185">Reference proteome</keyword>
<evidence type="ECO:0000313" key="15">
    <source>
        <dbReference type="EMBL" id="SFI29398.1"/>
    </source>
</evidence>
<feature type="transmembrane region" description="Helical" evidence="14">
    <location>
        <begin position="126"/>
        <end position="145"/>
    </location>
</feature>
<proteinExistence type="inferred from homology"/>
<dbReference type="AlphaFoldDB" id="A0A1I3H0M2"/>
<organism evidence="15 16">
    <name type="scientific">Tindallia magadiensis</name>
    <dbReference type="NCBI Taxonomy" id="69895"/>
    <lineage>
        <taxon>Bacteria</taxon>
        <taxon>Bacillati</taxon>
        <taxon>Bacillota</taxon>
        <taxon>Clostridia</taxon>
        <taxon>Peptostreptococcales</taxon>
        <taxon>Tindalliaceae</taxon>
        <taxon>Tindallia</taxon>
    </lineage>
</organism>
<dbReference type="STRING" id="69895.SAMN05192551_11115"/>
<gene>
    <name evidence="15" type="ORF">SAMN05192551_11115</name>
</gene>
<dbReference type="PANTHER" id="PTHR48086">
    <property type="entry name" value="SODIUM/PROLINE SYMPORTER-RELATED"/>
    <property type="match status" value="1"/>
</dbReference>
<reference evidence="16" key="1">
    <citation type="submission" date="2016-10" db="EMBL/GenBank/DDBJ databases">
        <authorList>
            <person name="Varghese N."/>
            <person name="Submissions S."/>
        </authorList>
    </citation>
    <scope>NUCLEOTIDE SEQUENCE [LARGE SCALE GENOMIC DNA]</scope>
    <source>
        <strain evidence="16">Z-7934</strain>
    </source>
</reference>
<feature type="transmembrane region" description="Helical" evidence="14">
    <location>
        <begin position="385"/>
        <end position="402"/>
    </location>
</feature>
<feature type="transmembrane region" description="Helical" evidence="14">
    <location>
        <begin position="440"/>
        <end position="458"/>
    </location>
</feature>
<dbReference type="GO" id="GO:0015293">
    <property type="term" value="F:symporter activity"/>
    <property type="evidence" value="ECO:0007669"/>
    <property type="project" value="UniProtKB-KW"/>
</dbReference>
<feature type="transmembrane region" description="Helical" evidence="14">
    <location>
        <begin position="38"/>
        <end position="71"/>
    </location>
</feature>
<protein>
    <submittedName>
        <fullName evidence="15">Na+/proline symporter</fullName>
    </submittedName>
</protein>
<dbReference type="Pfam" id="PF00474">
    <property type="entry name" value="SSF"/>
    <property type="match status" value="1"/>
</dbReference>
<evidence type="ECO:0000256" key="1">
    <source>
        <dbReference type="ARBA" id="ARBA00004651"/>
    </source>
</evidence>
<keyword evidence="11" id="KW-0739">Sodium transport</keyword>
<evidence type="ECO:0000256" key="14">
    <source>
        <dbReference type="SAM" id="Phobius"/>
    </source>
</evidence>
<keyword evidence="10 14" id="KW-0472">Membrane</keyword>
<dbReference type="Proteomes" id="UP000199287">
    <property type="component" value="Unassembled WGS sequence"/>
</dbReference>
<evidence type="ECO:0000256" key="2">
    <source>
        <dbReference type="ARBA" id="ARBA00006434"/>
    </source>
</evidence>
<dbReference type="InterPro" id="IPR001734">
    <property type="entry name" value="Na/solute_symporter"/>
</dbReference>
<name>A0A1I3H0M2_9FIRM</name>
<dbReference type="OrthoDB" id="9810181at2"/>
<evidence type="ECO:0000313" key="16">
    <source>
        <dbReference type="Proteomes" id="UP000199287"/>
    </source>
</evidence>
<comment type="catalytic activity">
    <reaction evidence="12">
        <text>L-proline(in) + Na(+)(in) = L-proline(out) + Na(+)(out)</text>
        <dbReference type="Rhea" id="RHEA:28967"/>
        <dbReference type="ChEBI" id="CHEBI:29101"/>
        <dbReference type="ChEBI" id="CHEBI:60039"/>
    </reaction>
</comment>
<keyword evidence="6" id="KW-0769">Symport</keyword>
<dbReference type="PROSITE" id="PS50283">
    <property type="entry name" value="NA_SOLUT_SYMP_3"/>
    <property type="match status" value="1"/>
</dbReference>
<feature type="transmembrane region" description="Helical" evidence="14">
    <location>
        <begin position="244"/>
        <end position="265"/>
    </location>
</feature>
<evidence type="ECO:0000256" key="11">
    <source>
        <dbReference type="ARBA" id="ARBA00023201"/>
    </source>
</evidence>
<evidence type="ECO:0000256" key="12">
    <source>
        <dbReference type="ARBA" id="ARBA00033708"/>
    </source>
</evidence>
<feature type="transmembrane region" description="Helical" evidence="14">
    <location>
        <begin position="286"/>
        <end position="312"/>
    </location>
</feature>
<dbReference type="PANTHER" id="PTHR48086:SF3">
    <property type="entry name" value="SODIUM_PROLINE SYMPORTER"/>
    <property type="match status" value="1"/>
</dbReference>
<feature type="transmembrane region" description="Helical" evidence="14">
    <location>
        <begin position="188"/>
        <end position="212"/>
    </location>
</feature>
<feature type="transmembrane region" description="Helical" evidence="14">
    <location>
        <begin position="77"/>
        <end position="94"/>
    </location>
</feature>
<feature type="transmembrane region" description="Helical" evidence="14">
    <location>
        <begin position="6"/>
        <end position="26"/>
    </location>
</feature>
<keyword evidence="9" id="KW-0406">Ion transport</keyword>
<sequence length="508" mass="53341">MTNTARYSILFFSLGMIVISFLIGWAAKKKALNPQSFFGGTALFGPVTVGLSTVSAVASAFAVVGVPGLIYGTGNTMNLWMLSSCAFAMAYIAIGKKIRAMAEIYPIASLGDISDIRFDQHRGIKALLSVILFLGAIAYLASQISASSTLFAHLLGLNPYVAGFIIFGILTVYTALSGEVGGILTQAFQGLVMIVAGLIMVFSFLIMTGGFANVVQVVSTAGEVAATVEGQEVVKAFSPKMMDAWGVLPGSIAMTWMFIPILGTMGQPQVLTRIYALKNPQDMPKLAMYAGVGHFIIGLFALTMGYGALYLVGNGLVAPLANSDTAIFAVADYVGGFSQMFVYAAILAASMSTASMFLTLSSNIISRDLPSAFGVNLTATKQIRISRITTFVIGICAILFALTSGEAVAILGTLGWGTLMSATFPVFILGLAWKGASSQGVFSGLVVALILNIASLILDNNGFNWPGGLPWYVNVITAAIVVTVVVSLFTKGSSDENLDPRVEAVIDL</sequence>
<evidence type="ECO:0000256" key="9">
    <source>
        <dbReference type="ARBA" id="ARBA00023065"/>
    </source>
</evidence>
<feature type="transmembrane region" description="Helical" evidence="14">
    <location>
        <begin position="470"/>
        <end position="489"/>
    </location>
</feature>
<dbReference type="InterPro" id="IPR038377">
    <property type="entry name" value="Na/Glc_symporter_sf"/>
</dbReference>
<comment type="similarity">
    <text evidence="2 13">Belongs to the sodium:solute symporter (SSF) (TC 2.A.21) family.</text>
</comment>